<dbReference type="Pfam" id="PF22725">
    <property type="entry name" value="GFO_IDH_MocA_C3"/>
    <property type="match status" value="1"/>
</dbReference>
<dbReference type="SUPFAM" id="SSF55347">
    <property type="entry name" value="Glyceraldehyde-3-phosphate dehydrogenase-like, C-terminal domain"/>
    <property type="match status" value="1"/>
</dbReference>
<dbReference type="Gene3D" id="3.40.50.720">
    <property type="entry name" value="NAD(P)-binding Rossmann-like Domain"/>
    <property type="match status" value="1"/>
</dbReference>
<dbReference type="EMBL" id="CP063304">
    <property type="protein sequence ID" value="QOV18787.1"/>
    <property type="molecule type" value="Genomic_DNA"/>
</dbReference>
<sequence>MQEIRVGVVGLGFIGKQHVEALSRIPGIIVAAVADKNPESEEWCFQNGIKKFYQDYQIMIEEEKLCAIHDCTPNALHWDVNRIALENGCHVYSEKPLTMKSDDALKLCKLAQEKRLIGGVNLNYRNNAMIQEMRERVSNGSLGTITHIQVEYLQDWLLYDTDFDWRIMKNIGGVSRAVADIGSHCFDIIQYITSEKIVSVLATFHKQYEKRKRYNTNETFMSKDKSVPYEEVKVENEDSACILIELESGVKGSINISQICSGKKNDFKVLIGGTKEALEWNQEIPDRLWVGHRDEGNEILYAAKQYLTDYAKSFASLPNGHPIGWKDALTKGMEEFYKEIKNPSEKFRFASFEDGYYLTKIVEACVKSQEQEKWISVR</sequence>
<organism evidence="4 5">
    <name type="scientific">Blautia liquoris</name>
    <dbReference type="NCBI Taxonomy" id="2779518"/>
    <lineage>
        <taxon>Bacteria</taxon>
        <taxon>Bacillati</taxon>
        <taxon>Bacillota</taxon>
        <taxon>Clostridia</taxon>
        <taxon>Lachnospirales</taxon>
        <taxon>Lachnospiraceae</taxon>
        <taxon>Blautia</taxon>
    </lineage>
</organism>
<dbReference type="KEGG" id="bliq:INP51_12365"/>
<proteinExistence type="predicted"/>
<reference evidence="4 5" key="1">
    <citation type="submission" date="2020-10" db="EMBL/GenBank/DDBJ databases">
        <title>Blautia liquoris sp.nov., isolated from the mud in a fermentation cellar used for the production of Chinese strong-flavoured liquor.</title>
        <authorList>
            <person name="Lu L."/>
        </authorList>
    </citation>
    <scope>NUCLEOTIDE SEQUENCE [LARGE SCALE GENOMIC DNA]</scope>
    <source>
        <strain evidence="4 5">LZLJ-3</strain>
    </source>
</reference>
<dbReference type="Pfam" id="PF01408">
    <property type="entry name" value="GFO_IDH_MocA"/>
    <property type="match status" value="1"/>
</dbReference>
<dbReference type="PANTHER" id="PTHR43818">
    <property type="entry name" value="BCDNA.GH03377"/>
    <property type="match status" value="1"/>
</dbReference>
<name>A0A7M2RGW8_9FIRM</name>
<evidence type="ECO:0000259" key="3">
    <source>
        <dbReference type="Pfam" id="PF22725"/>
    </source>
</evidence>
<dbReference type="RefSeq" id="WP_193735149.1">
    <property type="nucleotide sequence ID" value="NZ_CP063304.1"/>
</dbReference>
<evidence type="ECO:0000313" key="4">
    <source>
        <dbReference type="EMBL" id="QOV18787.1"/>
    </source>
</evidence>
<evidence type="ECO:0000259" key="2">
    <source>
        <dbReference type="Pfam" id="PF01408"/>
    </source>
</evidence>
<keyword evidence="1" id="KW-0560">Oxidoreductase</keyword>
<dbReference type="Gene3D" id="3.30.360.10">
    <property type="entry name" value="Dihydrodipicolinate Reductase, domain 2"/>
    <property type="match status" value="1"/>
</dbReference>
<dbReference type="GO" id="GO:0016491">
    <property type="term" value="F:oxidoreductase activity"/>
    <property type="evidence" value="ECO:0007669"/>
    <property type="project" value="UniProtKB-KW"/>
</dbReference>
<evidence type="ECO:0000256" key="1">
    <source>
        <dbReference type="ARBA" id="ARBA00023002"/>
    </source>
</evidence>
<dbReference type="GO" id="GO:0000166">
    <property type="term" value="F:nucleotide binding"/>
    <property type="evidence" value="ECO:0007669"/>
    <property type="project" value="InterPro"/>
</dbReference>
<dbReference type="SUPFAM" id="SSF51735">
    <property type="entry name" value="NAD(P)-binding Rossmann-fold domains"/>
    <property type="match status" value="1"/>
</dbReference>
<dbReference type="AlphaFoldDB" id="A0A7M2RGW8"/>
<dbReference type="Proteomes" id="UP000593601">
    <property type="component" value="Chromosome"/>
</dbReference>
<dbReference type="InterPro" id="IPR036291">
    <property type="entry name" value="NAD(P)-bd_dom_sf"/>
</dbReference>
<evidence type="ECO:0000313" key="5">
    <source>
        <dbReference type="Proteomes" id="UP000593601"/>
    </source>
</evidence>
<gene>
    <name evidence="4" type="ORF">INP51_12365</name>
</gene>
<dbReference type="PANTHER" id="PTHR43818:SF11">
    <property type="entry name" value="BCDNA.GH03377"/>
    <property type="match status" value="1"/>
</dbReference>
<feature type="domain" description="Gfo/Idh/MocA-like oxidoreductase N-terminal" evidence="2">
    <location>
        <begin position="4"/>
        <end position="118"/>
    </location>
</feature>
<dbReference type="InterPro" id="IPR050463">
    <property type="entry name" value="Gfo/Idh/MocA_oxidrdct_glycsds"/>
</dbReference>
<dbReference type="InterPro" id="IPR055170">
    <property type="entry name" value="GFO_IDH_MocA-like_dom"/>
</dbReference>
<dbReference type="InterPro" id="IPR000683">
    <property type="entry name" value="Gfo/Idh/MocA-like_OxRdtase_N"/>
</dbReference>
<accession>A0A7M2RGW8</accession>
<feature type="domain" description="GFO/IDH/MocA-like oxidoreductase" evidence="3">
    <location>
        <begin position="130"/>
        <end position="278"/>
    </location>
</feature>
<keyword evidence="5" id="KW-1185">Reference proteome</keyword>
<protein>
    <submittedName>
        <fullName evidence="4">Gfo/Idh/MocA family oxidoreductase</fullName>
    </submittedName>
</protein>